<dbReference type="AlphaFoldDB" id="A0A841G059"/>
<evidence type="ECO:0000259" key="6">
    <source>
        <dbReference type="Pfam" id="PF04542"/>
    </source>
</evidence>
<keyword evidence="2" id="KW-0805">Transcription regulation</keyword>
<dbReference type="Proteomes" id="UP000548476">
    <property type="component" value="Unassembled WGS sequence"/>
</dbReference>
<keyword evidence="9" id="KW-1185">Reference proteome</keyword>
<evidence type="ECO:0000256" key="1">
    <source>
        <dbReference type="ARBA" id="ARBA00010641"/>
    </source>
</evidence>
<dbReference type="InterPro" id="IPR013324">
    <property type="entry name" value="RNA_pol_sigma_r3/r4-like"/>
</dbReference>
<keyword evidence="3" id="KW-0731">Sigma factor</keyword>
<dbReference type="PANTHER" id="PTHR43133:SF58">
    <property type="entry name" value="ECF RNA POLYMERASE SIGMA FACTOR SIGD"/>
    <property type="match status" value="1"/>
</dbReference>
<keyword evidence="4" id="KW-0238">DNA-binding</keyword>
<dbReference type="RefSeq" id="WP_184792042.1">
    <property type="nucleotide sequence ID" value="NZ_BONT01000074.1"/>
</dbReference>
<dbReference type="GO" id="GO:0016987">
    <property type="term" value="F:sigma factor activity"/>
    <property type="evidence" value="ECO:0007669"/>
    <property type="project" value="UniProtKB-KW"/>
</dbReference>
<protein>
    <submittedName>
        <fullName evidence="8">RNA polymerase sigma-70 factor (ECF subfamily)</fullName>
    </submittedName>
</protein>
<dbReference type="InterPro" id="IPR036388">
    <property type="entry name" value="WH-like_DNA-bd_sf"/>
</dbReference>
<evidence type="ECO:0000313" key="8">
    <source>
        <dbReference type="EMBL" id="MBB6039037.1"/>
    </source>
</evidence>
<comment type="caution">
    <text evidence="8">The sequence shown here is derived from an EMBL/GenBank/DDBJ whole genome shotgun (WGS) entry which is preliminary data.</text>
</comment>
<evidence type="ECO:0000313" key="9">
    <source>
        <dbReference type="Proteomes" id="UP000548476"/>
    </source>
</evidence>
<dbReference type="SUPFAM" id="SSF88659">
    <property type="entry name" value="Sigma3 and sigma4 domains of RNA polymerase sigma factors"/>
    <property type="match status" value="1"/>
</dbReference>
<reference evidence="8 9" key="1">
    <citation type="submission" date="2020-08" db="EMBL/GenBank/DDBJ databases">
        <title>Genomic Encyclopedia of Type Strains, Phase IV (KMG-IV): sequencing the most valuable type-strain genomes for metagenomic binning, comparative biology and taxonomic classification.</title>
        <authorList>
            <person name="Goeker M."/>
        </authorList>
    </citation>
    <scope>NUCLEOTIDE SEQUENCE [LARGE SCALE GENOMIC DNA]</scope>
    <source>
        <strain evidence="8 9">YIM 65646</strain>
    </source>
</reference>
<comment type="similarity">
    <text evidence="1">Belongs to the sigma-70 factor family. ECF subfamily.</text>
</comment>
<dbReference type="InterPro" id="IPR007627">
    <property type="entry name" value="RNA_pol_sigma70_r2"/>
</dbReference>
<evidence type="ECO:0000256" key="3">
    <source>
        <dbReference type="ARBA" id="ARBA00023082"/>
    </source>
</evidence>
<evidence type="ECO:0000256" key="4">
    <source>
        <dbReference type="ARBA" id="ARBA00023125"/>
    </source>
</evidence>
<evidence type="ECO:0000256" key="2">
    <source>
        <dbReference type="ARBA" id="ARBA00023015"/>
    </source>
</evidence>
<dbReference type="Gene3D" id="1.10.1740.10">
    <property type="match status" value="1"/>
</dbReference>
<dbReference type="InterPro" id="IPR039425">
    <property type="entry name" value="RNA_pol_sigma-70-like"/>
</dbReference>
<accession>A0A841G059</accession>
<dbReference type="NCBIfam" id="TIGR02937">
    <property type="entry name" value="sigma70-ECF"/>
    <property type="match status" value="1"/>
</dbReference>
<proteinExistence type="inferred from homology"/>
<dbReference type="InterPro" id="IPR014284">
    <property type="entry name" value="RNA_pol_sigma-70_dom"/>
</dbReference>
<evidence type="ECO:0000256" key="5">
    <source>
        <dbReference type="ARBA" id="ARBA00023163"/>
    </source>
</evidence>
<evidence type="ECO:0000259" key="7">
    <source>
        <dbReference type="Pfam" id="PF08281"/>
    </source>
</evidence>
<sequence length="183" mass="20309">MDEVHPKDVGTDADAFERFYRAHYERVTRFIARRVDDPCTAADLTAEVFLAVVDTAHTYRPRKGTVTGWLYGVARNVVAEERRRRGRDLAAVRRITGRRLLDAEGVARMEERIDAEHAARRIVAALDGLPEKTRALLELIAVDGLTVAEAAAALGVTRVAASVRLHRARKTLAAVVEPEPVYV</sequence>
<dbReference type="SUPFAM" id="SSF88946">
    <property type="entry name" value="Sigma2 domain of RNA polymerase sigma factors"/>
    <property type="match status" value="1"/>
</dbReference>
<gene>
    <name evidence="8" type="ORF">HNR73_006926</name>
</gene>
<name>A0A841G059_9ACTN</name>
<organism evidence="8 9">
    <name type="scientific">Phytomonospora endophytica</name>
    <dbReference type="NCBI Taxonomy" id="714109"/>
    <lineage>
        <taxon>Bacteria</taxon>
        <taxon>Bacillati</taxon>
        <taxon>Actinomycetota</taxon>
        <taxon>Actinomycetes</taxon>
        <taxon>Micromonosporales</taxon>
        <taxon>Micromonosporaceae</taxon>
        <taxon>Phytomonospora</taxon>
    </lineage>
</organism>
<dbReference type="Pfam" id="PF04542">
    <property type="entry name" value="Sigma70_r2"/>
    <property type="match status" value="1"/>
</dbReference>
<dbReference type="GO" id="GO:0003677">
    <property type="term" value="F:DNA binding"/>
    <property type="evidence" value="ECO:0007669"/>
    <property type="project" value="UniProtKB-KW"/>
</dbReference>
<dbReference type="GO" id="GO:0006352">
    <property type="term" value="P:DNA-templated transcription initiation"/>
    <property type="evidence" value="ECO:0007669"/>
    <property type="project" value="InterPro"/>
</dbReference>
<feature type="domain" description="RNA polymerase sigma factor 70 region 4 type 2" evidence="7">
    <location>
        <begin position="120"/>
        <end position="172"/>
    </location>
</feature>
<dbReference type="PANTHER" id="PTHR43133">
    <property type="entry name" value="RNA POLYMERASE ECF-TYPE SIGMA FACTO"/>
    <property type="match status" value="1"/>
</dbReference>
<keyword evidence="5" id="KW-0804">Transcription</keyword>
<dbReference type="InterPro" id="IPR013249">
    <property type="entry name" value="RNA_pol_sigma70_r4_t2"/>
</dbReference>
<feature type="domain" description="RNA polymerase sigma-70 region 2" evidence="6">
    <location>
        <begin position="19"/>
        <end position="87"/>
    </location>
</feature>
<dbReference type="CDD" id="cd06171">
    <property type="entry name" value="Sigma70_r4"/>
    <property type="match status" value="1"/>
</dbReference>
<dbReference type="Gene3D" id="1.10.10.10">
    <property type="entry name" value="Winged helix-like DNA-binding domain superfamily/Winged helix DNA-binding domain"/>
    <property type="match status" value="1"/>
</dbReference>
<dbReference type="EMBL" id="JACHGT010000019">
    <property type="protein sequence ID" value="MBB6039037.1"/>
    <property type="molecule type" value="Genomic_DNA"/>
</dbReference>
<dbReference type="InterPro" id="IPR013325">
    <property type="entry name" value="RNA_pol_sigma_r2"/>
</dbReference>
<dbReference type="Pfam" id="PF08281">
    <property type="entry name" value="Sigma70_r4_2"/>
    <property type="match status" value="1"/>
</dbReference>